<comment type="caution">
    <text evidence="1">The sequence shown here is derived from an EMBL/GenBank/DDBJ whole genome shotgun (WGS) entry which is preliminary data.</text>
</comment>
<dbReference type="RefSeq" id="WP_166947008.1">
    <property type="nucleotide sequence ID" value="NZ_JAARLZ010000003.1"/>
</dbReference>
<dbReference type="EMBL" id="JAARLZ010000003">
    <property type="protein sequence ID" value="NII05895.1"/>
    <property type="molecule type" value="Genomic_DNA"/>
</dbReference>
<gene>
    <name evidence="1" type="ORF">HBF25_05745</name>
</gene>
<proteinExistence type="predicted"/>
<dbReference type="AlphaFoldDB" id="A0A7X5U8K8"/>
<protein>
    <submittedName>
        <fullName evidence="1">Uncharacterized protein</fullName>
    </submittedName>
</protein>
<sequence>MASHHDKELELMLHGSKPLAGFTQEEGMPRNRVIPAGFDEALASGKLVYQAAPVKPPQAITHYFARPDEAWRMRVMARYVAHDFLHGSGNNAFDLLDDQRFRGYMYGYDPDEIEDFVTRRAHGMHAAGAMASRDMILREGAGRLPHDPAIVPGVDHDAGRAPAELHLADGHPLTLSFRPEDRWRALVVVAVLDDVPRWKIDTQRRDDHMQLLRFVMDSNDDALRALFDNAGIHL</sequence>
<accession>A0A7X5U8K8</accession>
<dbReference type="Proteomes" id="UP000490980">
    <property type="component" value="Unassembled WGS sequence"/>
</dbReference>
<organism evidence="1 2">
    <name type="scientific">Luteibacter anthropi</name>
    <dbReference type="NCBI Taxonomy" id="564369"/>
    <lineage>
        <taxon>Bacteria</taxon>
        <taxon>Pseudomonadati</taxon>
        <taxon>Pseudomonadota</taxon>
        <taxon>Gammaproteobacteria</taxon>
        <taxon>Lysobacterales</taxon>
        <taxon>Rhodanobacteraceae</taxon>
        <taxon>Luteibacter</taxon>
    </lineage>
</organism>
<keyword evidence="2" id="KW-1185">Reference proteome</keyword>
<reference evidence="1 2" key="1">
    <citation type="submission" date="2020-03" db="EMBL/GenBank/DDBJ databases">
        <authorList>
            <person name="Lai Q."/>
        </authorList>
    </citation>
    <scope>NUCLEOTIDE SEQUENCE [LARGE SCALE GENOMIC DNA]</scope>
    <source>
        <strain evidence="1 2">CCUG 25036</strain>
    </source>
</reference>
<evidence type="ECO:0000313" key="2">
    <source>
        <dbReference type="Proteomes" id="UP000490980"/>
    </source>
</evidence>
<name>A0A7X5U8K8_9GAMM</name>
<evidence type="ECO:0000313" key="1">
    <source>
        <dbReference type="EMBL" id="NII05895.1"/>
    </source>
</evidence>